<accession>A0ACC0TDL4</accession>
<keyword evidence="2" id="KW-1185">Reference proteome</keyword>
<protein>
    <submittedName>
        <fullName evidence="1">Uncharacterized protein</fullName>
    </submittedName>
</protein>
<comment type="caution">
    <text evidence="1">The sequence shown here is derived from an EMBL/GenBank/DDBJ whole genome shotgun (WGS) entry which is preliminary data.</text>
</comment>
<sequence length="67" mass="7705">MSQFNAGCSCKHTSYGDSELQLIESVAENTTWSGTEADIDYPELQLGSGRKRLRRKYLCFMPFYFLL</sequence>
<gene>
    <name evidence="1" type="ORF">POPTR_002G133566v4</name>
</gene>
<evidence type="ECO:0000313" key="1">
    <source>
        <dbReference type="EMBL" id="KAI9399689.1"/>
    </source>
</evidence>
<dbReference type="EMBL" id="CM009291">
    <property type="protein sequence ID" value="KAI9399689.1"/>
    <property type="molecule type" value="Genomic_DNA"/>
</dbReference>
<organism evidence="1 2">
    <name type="scientific">Populus trichocarpa</name>
    <name type="common">Western balsam poplar</name>
    <name type="synonym">Populus balsamifera subsp. trichocarpa</name>
    <dbReference type="NCBI Taxonomy" id="3694"/>
    <lineage>
        <taxon>Eukaryota</taxon>
        <taxon>Viridiplantae</taxon>
        <taxon>Streptophyta</taxon>
        <taxon>Embryophyta</taxon>
        <taxon>Tracheophyta</taxon>
        <taxon>Spermatophyta</taxon>
        <taxon>Magnoliopsida</taxon>
        <taxon>eudicotyledons</taxon>
        <taxon>Gunneridae</taxon>
        <taxon>Pentapetalae</taxon>
        <taxon>rosids</taxon>
        <taxon>fabids</taxon>
        <taxon>Malpighiales</taxon>
        <taxon>Salicaceae</taxon>
        <taxon>Saliceae</taxon>
        <taxon>Populus</taxon>
    </lineage>
</organism>
<name>A0ACC0TDL4_POPTR</name>
<proteinExistence type="predicted"/>
<reference evidence="1 2" key="1">
    <citation type="journal article" date="2006" name="Science">
        <title>The genome of black cottonwood, Populus trichocarpa (Torr. &amp; Gray).</title>
        <authorList>
            <person name="Tuskan G.A."/>
            <person name="Difazio S."/>
            <person name="Jansson S."/>
            <person name="Bohlmann J."/>
            <person name="Grigoriev I."/>
            <person name="Hellsten U."/>
            <person name="Putnam N."/>
            <person name="Ralph S."/>
            <person name="Rombauts S."/>
            <person name="Salamov A."/>
            <person name="Schein J."/>
            <person name="Sterck L."/>
            <person name="Aerts A."/>
            <person name="Bhalerao R.R."/>
            <person name="Bhalerao R.P."/>
            <person name="Blaudez D."/>
            <person name="Boerjan W."/>
            <person name="Brun A."/>
            <person name="Brunner A."/>
            <person name="Busov V."/>
            <person name="Campbell M."/>
            <person name="Carlson J."/>
            <person name="Chalot M."/>
            <person name="Chapman J."/>
            <person name="Chen G.L."/>
            <person name="Cooper D."/>
            <person name="Coutinho P.M."/>
            <person name="Couturier J."/>
            <person name="Covert S."/>
            <person name="Cronk Q."/>
            <person name="Cunningham R."/>
            <person name="Davis J."/>
            <person name="Degroeve S."/>
            <person name="Dejardin A."/>
            <person name="Depamphilis C."/>
            <person name="Detter J."/>
            <person name="Dirks B."/>
            <person name="Dubchak I."/>
            <person name="Duplessis S."/>
            <person name="Ehlting J."/>
            <person name="Ellis B."/>
            <person name="Gendler K."/>
            <person name="Goodstein D."/>
            <person name="Gribskov M."/>
            <person name="Grimwood J."/>
            <person name="Groover A."/>
            <person name="Gunter L."/>
            <person name="Hamberger B."/>
            <person name="Heinze B."/>
            <person name="Helariutta Y."/>
            <person name="Henrissat B."/>
            <person name="Holligan D."/>
            <person name="Holt R."/>
            <person name="Huang W."/>
            <person name="Islam-Faridi N."/>
            <person name="Jones S."/>
            <person name="Jones-Rhoades M."/>
            <person name="Jorgensen R."/>
            <person name="Joshi C."/>
            <person name="Kangasjarvi J."/>
            <person name="Karlsson J."/>
            <person name="Kelleher C."/>
            <person name="Kirkpatrick R."/>
            <person name="Kirst M."/>
            <person name="Kohler A."/>
            <person name="Kalluri U."/>
            <person name="Larimer F."/>
            <person name="Leebens-Mack J."/>
            <person name="Leple J.C."/>
            <person name="Locascio P."/>
            <person name="Lou Y."/>
            <person name="Lucas S."/>
            <person name="Martin F."/>
            <person name="Montanini B."/>
            <person name="Napoli C."/>
            <person name="Nelson D.R."/>
            <person name="Nelson C."/>
            <person name="Nieminen K."/>
            <person name="Nilsson O."/>
            <person name="Pereda V."/>
            <person name="Peter G."/>
            <person name="Philippe R."/>
            <person name="Pilate G."/>
            <person name="Poliakov A."/>
            <person name="Razumovskaya J."/>
            <person name="Richardson P."/>
            <person name="Rinaldi C."/>
            <person name="Ritland K."/>
            <person name="Rouze P."/>
            <person name="Ryaboy D."/>
            <person name="Schmutz J."/>
            <person name="Schrader J."/>
            <person name="Segerman B."/>
            <person name="Shin H."/>
            <person name="Siddiqui A."/>
            <person name="Sterky F."/>
            <person name="Terry A."/>
            <person name="Tsai C.J."/>
            <person name="Uberbacher E."/>
            <person name="Unneberg P."/>
            <person name="Vahala J."/>
            <person name="Wall K."/>
            <person name="Wessler S."/>
            <person name="Yang G."/>
            <person name="Yin T."/>
            <person name="Douglas C."/>
            <person name="Marra M."/>
            <person name="Sandberg G."/>
            <person name="Van de Peer Y."/>
            <person name="Rokhsar D."/>
        </authorList>
    </citation>
    <scope>NUCLEOTIDE SEQUENCE [LARGE SCALE GENOMIC DNA]</scope>
    <source>
        <strain evidence="2">cv. Nisqually</strain>
    </source>
</reference>
<evidence type="ECO:0000313" key="2">
    <source>
        <dbReference type="Proteomes" id="UP000006729"/>
    </source>
</evidence>
<dbReference type="Proteomes" id="UP000006729">
    <property type="component" value="Chromosome 2"/>
</dbReference>